<evidence type="ECO:0000256" key="1">
    <source>
        <dbReference type="SAM" id="SignalP"/>
    </source>
</evidence>
<dbReference type="Gramene" id="mRNA:HanXRQr2_Chr12g0559741">
    <property type="protein sequence ID" value="mRNA:HanXRQr2_Chr12g0559741"/>
    <property type="gene ID" value="HanXRQr2_Chr12g0559741"/>
</dbReference>
<evidence type="ECO:0000313" key="3">
    <source>
        <dbReference type="Proteomes" id="UP000215914"/>
    </source>
</evidence>
<comment type="caution">
    <text evidence="2">The sequence shown here is derived from an EMBL/GenBank/DDBJ whole genome shotgun (WGS) entry which is preliminary data.</text>
</comment>
<name>A0A9K3HJH0_HELAN</name>
<evidence type="ECO:0000313" key="2">
    <source>
        <dbReference type="EMBL" id="KAF5779461.1"/>
    </source>
</evidence>
<feature type="signal peptide" evidence="1">
    <location>
        <begin position="1"/>
        <end position="21"/>
    </location>
</feature>
<organism evidence="2 3">
    <name type="scientific">Helianthus annuus</name>
    <name type="common">Common sunflower</name>
    <dbReference type="NCBI Taxonomy" id="4232"/>
    <lineage>
        <taxon>Eukaryota</taxon>
        <taxon>Viridiplantae</taxon>
        <taxon>Streptophyta</taxon>
        <taxon>Embryophyta</taxon>
        <taxon>Tracheophyta</taxon>
        <taxon>Spermatophyta</taxon>
        <taxon>Magnoliopsida</taxon>
        <taxon>eudicotyledons</taxon>
        <taxon>Gunneridae</taxon>
        <taxon>Pentapetalae</taxon>
        <taxon>asterids</taxon>
        <taxon>campanulids</taxon>
        <taxon>Asterales</taxon>
        <taxon>Asteraceae</taxon>
        <taxon>Asteroideae</taxon>
        <taxon>Heliantheae alliance</taxon>
        <taxon>Heliantheae</taxon>
        <taxon>Helianthus</taxon>
    </lineage>
</organism>
<dbReference type="EMBL" id="MNCJ02000327">
    <property type="protein sequence ID" value="KAF5779461.1"/>
    <property type="molecule type" value="Genomic_DNA"/>
</dbReference>
<keyword evidence="1" id="KW-0732">Signal</keyword>
<evidence type="ECO:0008006" key="4">
    <source>
        <dbReference type="Google" id="ProtNLM"/>
    </source>
</evidence>
<sequence length="75" mass="8673">MKWSKACHLFVQMCPCQVAATCWIIWLSRNDIIFKHKSTSVSKLISDVKAVSFTWIKNRAGLAEIGWDNWKAFNL</sequence>
<protein>
    <recommendedName>
        <fullName evidence="4">Reverse transcriptase zinc-binding domain-containing protein</fullName>
    </recommendedName>
</protein>
<reference evidence="2" key="1">
    <citation type="journal article" date="2017" name="Nature">
        <title>The sunflower genome provides insights into oil metabolism, flowering and Asterid evolution.</title>
        <authorList>
            <person name="Badouin H."/>
            <person name="Gouzy J."/>
            <person name="Grassa C.J."/>
            <person name="Murat F."/>
            <person name="Staton S.E."/>
            <person name="Cottret L."/>
            <person name="Lelandais-Briere C."/>
            <person name="Owens G.L."/>
            <person name="Carrere S."/>
            <person name="Mayjonade B."/>
            <person name="Legrand L."/>
            <person name="Gill N."/>
            <person name="Kane N.C."/>
            <person name="Bowers J.E."/>
            <person name="Hubner S."/>
            <person name="Bellec A."/>
            <person name="Berard A."/>
            <person name="Berges H."/>
            <person name="Blanchet N."/>
            <person name="Boniface M.C."/>
            <person name="Brunel D."/>
            <person name="Catrice O."/>
            <person name="Chaidir N."/>
            <person name="Claudel C."/>
            <person name="Donnadieu C."/>
            <person name="Faraut T."/>
            <person name="Fievet G."/>
            <person name="Helmstetter N."/>
            <person name="King M."/>
            <person name="Knapp S.J."/>
            <person name="Lai Z."/>
            <person name="Le Paslier M.C."/>
            <person name="Lippi Y."/>
            <person name="Lorenzon L."/>
            <person name="Mandel J.R."/>
            <person name="Marage G."/>
            <person name="Marchand G."/>
            <person name="Marquand E."/>
            <person name="Bret-Mestries E."/>
            <person name="Morien E."/>
            <person name="Nambeesan S."/>
            <person name="Nguyen T."/>
            <person name="Pegot-Espagnet P."/>
            <person name="Pouilly N."/>
            <person name="Raftis F."/>
            <person name="Sallet E."/>
            <person name="Schiex T."/>
            <person name="Thomas J."/>
            <person name="Vandecasteele C."/>
            <person name="Vares D."/>
            <person name="Vear F."/>
            <person name="Vautrin S."/>
            <person name="Crespi M."/>
            <person name="Mangin B."/>
            <person name="Burke J.M."/>
            <person name="Salse J."/>
            <person name="Munos S."/>
            <person name="Vincourt P."/>
            <person name="Rieseberg L.H."/>
            <person name="Langlade N.B."/>
        </authorList>
    </citation>
    <scope>NUCLEOTIDE SEQUENCE</scope>
    <source>
        <tissue evidence="2">Leaves</tissue>
    </source>
</reference>
<dbReference type="AlphaFoldDB" id="A0A9K3HJH0"/>
<gene>
    <name evidence="2" type="ORF">HanXRQr2_Chr12g0559741</name>
</gene>
<reference evidence="2" key="2">
    <citation type="submission" date="2020-06" db="EMBL/GenBank/DDBJ databases">
        <title>Helianthus annuus Genome sequencing and assembly Release 2.</title>
        <authorList>
            <person name="Gouzy J."/>
            <person name="Langlade N."/>
            <person name="Munos S."/>
        </authorList>
    </citation>
    <scope>NUCLEOTIDE SEQUENCE</scope>
    <source>
        <tissue evidence="2">Leaves</tissue>
    </source>
</reference>
<accession>A0A9K3HJH0</accession>
<proteinExistence type="predicted"/>
<dbReference type="Proteomes" id="UP000215914">
    <property type="component" value="Unassembled WGS sequence"/>
</dbReference>
<keyword evidence="3" id="KW-1185">Reference proteome</keyword>
<feature type="chain" id="PRO_5039908137" description="Reverse transcriptase zinc-binding domain-containing protein" evidence="1">
    <location>
        <begin position="22"/>
        <end position="75"/>
    </location>
</feature>